<name>A0ABS7XC02_9GAMM</name>
<sequence>MRLLLCSLLLVCLTSAAESAAWQLYKAVGETRVEYRHNADKLLQVKAQTEVSATPASFLHLLEDTAHITKWAANTEKAQLLGQPDANTHLVHTYFSAIWPVSKRDMVTQSVWQQDAASGVLTMVVTDMGKHFPEVQGYVRMQQVQAKWTLTPLPNGRMKIEYHGQADPSGKLPHFIVDKVALKSLLKTFSQLQKTLPDYQRPYPGLVDAFLPAK</sequence>
<dbReference type="Pfam" id="PF01852">
    <property type="entry name" value="START"/>
    <property type="match status" value="1"/>
</dbReference>
<organism evidence="3 4">
    <name type="scientific">Rheinheimera maricola</name>
    <dbReference type="NCBI Taxonomy" id="2793282"/>
    <lineage>
        <taxon>Bacteria</taxon>
        <taxon>Pseudomonadati</taxon>
        <taxon>Pseudomonadota</taxon>
        <taxon>Gammaproteobacteria</taxon>
        <taxon>Chromatiales</taxon>
        <taxon>Chromatiaceae</taxon>
        <taxon>Rheinheimera</taxon>
    </lineage>
</organism>
<dbReference type="PIRSF" id="PIRSF039033">
    <property type="entry name" value="START_dom"/>
    <property type="match status" value="1"/>
</dbReference>
<feature type="signal peptide" evidence="1">
    <location>
        <begin position="1"/>
        <end position="20"/>
    </location>
</feature>
<protein>
    <recommendedName>
        <fullName evidence="2">START domain-containing protein</fullName>
    </recommendedName>
</protein>
<dbReference type="Proteomes" id="UP000663814">
    <property type="component" value="Unassembled WGS sequence"/>
</dbReference>
<gene>
    <name evidence="3" type="ORF">I4W93_015940</name>
</gene>
<dbReference type="InterPro" id="IPR002913">
    <property type="entry name" value="START_lipid-bd_dom"/>
</dbReference>
<evidence type="ECO:0000256" key="1">
    <source>
        <dbReference type="SAM" id="SignalP"/>
    </source>
</evidence>
<dbReference type="RefSeq" id="WP_205311790.1">
    <property type="nucleotide sequence ID" value="NZ_JAERPS020000006.1"/>
</dbReference>
<dbReference type="PROSITE" id="PS50848">
    <property type="entry name" value="START"/>
    <property type="match status" value="1"/>
</dbReference>
<keyword evidence="4" id="KW-1185">Reference proteome</keyword>
<evidence type="ECO:0000313" key="4">
    <source>
        <dbReference type="Proteomes" id="UP000663814"/>
    </source>
</evidence>
<dbReference type="PANTHER" id="PTHR19308">
    <property type="entry name" value="PHOSPHATIDYLCHOLINE TRANSFER PROTEIN"/>
    <property type="match status" value="1"/>
</dbReference>
<dbReference type="InterPro" id="IPR051213">
    <property type="entry name" value="START_lipid_transfer"/>
</dbReference>
<evidence type="ECO:0000259" key="2">
    <source>
        <dbReference type="PROSITE" id="PS50848"/>
    </source>
</evidence>
<dbReference type="SUPFAM" id="SSF55961">
    <property type="entry name" value="Bet v1-like"/>
    <property type="match status" value="1"/>
</dbReference>
<dbReference type="EMBL" id="JAERPS020000006">
    <property type="protein sequence ID" value="MBZ9613081.1"/>
    <property type="molecule type" value="Genomic_DNA"/>
</dbReference>
<reference evidence="3 4" key="1">
    <citation type="submission" date="2020-12" db="EMBL/GenBank/DDBJ databases">
        <authorList>
            <person name="Ruan W."/>
            <person name="Khan S.A."/>
            <person name="Jeon C.O."/>
        </authorList>
    </citation>
    <scope>NUCLEOTIDE SEQUENCE [LARGE SCALE GENOMIC DNA]</scope>
    <source>
        <strain evidence="3 4">MA-13</strain>
    </source>
</reference>
<dbReference type="Gene3D" id="3.30.530.20">
    <property type="match status" value="1"/>
</dbReference>
<dbReference type="InterPro" id="IPR023393">
    <property type="entry name" value="START-like_dom_sf"/>
</dbReference>
<proteinExistence type="predicted"/>
<dbReference type="PANTHER" id="PTHR19308:SF14">
    <property type="entry name" value="START DOMAIN-CONTAINING PROTEIN"/>
    <property type="match status" value="1"/>
</dbReference>
<feature type="chain" id="PRO_5046622987" description="START domain-containing protein" evidence="1">
    <location>
        <begin position="21"/>
        <end position="214"/>
    </location>
</feature>
<accession>A0ABS7XC02</accession>
<keyword evidence="1" id="KW-0732">Signal</keyword>
<comment type="caution">
    <text evidence="3">The sequence shown here is derived from an EMBL/GenBank/DDBJ whole genome shotgun (WGS) entry which is preliminary data.</text>
</comment>
<reference evidence="3 4" key="2">
    <citation type="submission" date="2021-08" db="EMBL/GenBank/DDBJ databases">
        <title>Rheinheimera aquimaris sp. nov., isolated from seawater of the East Sea in Korea.</title>
        <authorList>
            <person name="Kim K.H."/>
            <person name="Wenting R."/>
            <person name="Kim K.R."/>
            <person name="Jeon C.O."/>
        </authorList>
    </citation>
    <scope>NUCLEOTIDE SEQUENCE [LARGE SCALE GENOMIC DNA]</scope>
    <source>
        <strain evidence="3 4">MA-13</strain>
    </source>
</reference>
<dbReference type="InterPro" id="IPR028347">
    <property type="entry name" value="START_dom_prot"/>
</dbReference>
<evidence type="ECO:0000313" key="3">
    <source>
        <dbReference type="EMBL" id="MBZ9613081.1"/>
    </source>
</evidence>
<feature type="domain" description="START" evidence="2">
    <location>
        <begin position="1"/>
        <end position="201"/>
    </location>
</feature>